<dbReference type="GO" id="GO:0005737">
    <property type="term" value="C:cytoplasm"/>
    <property type="evidence" value="ECO:0007669"/>
    <property type="project" value="UniProtKB-SubCell"/>
</dbReference>
<keyword evidence="2" id="KW-0963">Cytoplasm</keyword>
<protein>
    <recommendedName>
        <fullName evidence="2">60S ribosomal export protein NMD3</fullName>
    </recommendedName>
</protein>
<dbReference type="Ensembl" id="ENSMMMT00000012981.1">
    <property type="protein sequence ID" value="ENSMMMP00000011369.1"/>
    <property type="gene ID" value="ENSMMMG00000010157.1"/>
</dbReference>
<dbReference type="GO" id="GO:0005634">
    <property type="term" value="C:nucleus"/>
    <property type="evidence" value="ECO:0007669"/>
    <property type="project" value="UniProtKB-SubCell"/>
</dbReference>
<feature type="region of interest" description="Disordered" evidence="3">
    <location>
        <begin position="129"/>
        <end position="152"/>
    </location>
</feature>
<keyword evidence="2" id="KW-0653">Protein transport</keyword>
<evidence type="ECO:0000313" key="5">
    <source>
        <dbReference type="Ensembl" id="ENSMMMP00000011369.1"/>
    </source>
</evidence>
<evidence type="ECO:0000256" key="1">
    <source>
        <dbReference type="ARBA" id="ARBA00002269"/>
    </source>
</evidence>
<dbReference type="AlphaFoldDB" id="A0A8C5Z956"/>
<dbReference type="Proteomes" id="UP000694407">
    <property type="component" value="Unplaced"/>
</dbReference>
<reference evidence="5" key="2">
    <citation type="submission" date="2025-09" db="UniProtKB">
        <authorList>
            <consortium name="Ensembl"/>
        </authorList>
    </citation>
    <scope>IDENTIFICATION</scope>
</reference>
<name>A0A8C5Z956_MARMA</name>
<organism evidence="5 6">
    <name type="scientific">Marmota marmota marmota</name>
    <name type="common">Alpine marmot</name>
    <dbReference type="NCBI Taxonomy" id="9994"/>
    <lineage>
        <taxon>Eukaryota</taxon>
        <taxon>Metazoa</taxon>
        <taxon>Chordata</taxon>
        <taxon>Craniata</taxon>
        <taxon>Vertebrata</taxon>
        <taxon>Euteleostomi</taxon>
        <taxon>Mammalia</taxon>
        <taxon>Eutheria</taxon>
        <taxon>Euarchontoglires</taxon>
        <taxon>Glires</taxon>
        <taxon>Rodentia</taxon>
        <taxon>Sciuromorpha</taxon>
        <taxon>Sciuridae</taxon>
        <taxon>Xerinae</taxon>
        <taxon>Marmotini</taxon>
        <taxon>Marmota</taxon>
    </lineage>
</organism>
<keyword evidence="2" id="KW-0813">Transport</keyword>
<dbReference type="InterPro" id="IPR007064">
    <property type="entry name" value="Nmd3_N"/>
</dbReference>
<comment type="similarity">
    <text evidence="2">Belongs to the NMD3 family.</text>
</comment>
<keyword evidence="2" id="KW-0539">Nucleus</keyword>
<dbReference type="GeneTree" id="ENSGT00390000005104"/>
<keyword evidence="6" id="KW-1185">Reference proteome</keyword>
<dbReference type="GO" id="GO:0015031">
    <property type="term" value="P:protein transport"/>
    <property type="evidence" value="ECO:0007669"/>
    <property type="project" value="UniProtKB-KW"/>
</dbReference>
<proteinExistence type="inferred from homology"/>
<accession>A0A8C5Z956</accession>
<evidence type="ECO:0000259" key="4">
    <source>
        <dbReference type="Pfam" id="PF04981"/>
    </source>
</evidence>
<dbReference type="PANTHER" id="PTHR12746:SF2">
    <property type="entry name" value="60S RIBOSOMAL EXPORT PROTEIN NMD3"/>
    <property type="match status" value="1"/>
</dbReference>
<comment type="subcellular location">
    <subcellularLocation>
        <location evidence="2">Cytoplasm</location>
    </subcellularLocation>
    <subcellularLocation>
        <location evidence="2">Nucleus</location>
    </subcellularLocation>
</comment>
<dbReference type="GO" id="GO:0000055">
    <property type="term" value="P:ribosomal large subunit export from nucleus"/>
    <property type="evidence" value="ECO:0007669"/>
    <property type="project" value="TreeGrafter"/>
</dbReference>
<evidence type="ECO:0000256" key="2">
    <source>
        <dbReference type="RuleBase" id="RU364108"/>
    </source>
</evidence>
<dbReference type="InterPro" id="IPR039768">
    <property type="entry name" value="Nmd3"/>
</dbReference>
<sequence length="152" mass="17172">MEFTPIDPHQHQNAATLLCCNCGTPIDGSTGLVMCYDCIKLTVDITQGIPREANISFCRNCERFLQPPGQWIRAELESRELLAICLRRLKGLTKVRLVDASFIWTEPHSRRIRIKLTVDKQGTRYRCNKKSLDQGNQGEEGIADGNAKGKLR</sequence>
<feature type="domain" description="Nmd3 N-terminal" evidence="4">
    <location>
        <begin position="19"/>
        <end position="123"/>
    </location>
</feature>
<comment type="function">
    <text evidence="1 2">Acts as an adapter for the XPO1/CRM1-mediated export of the 60S ribosomal subunit.</text>
</comment>
<evidence type="ECO:0000256" key="3">
    <source>
        <dbReference type="SAM" id="MobiDB-lite"/>
    </source>
</evidence>
<dbReference type="GO" id="GO:0043023">
    <property type="term" value="F:ribosomal large subunit binding"/>
    <property type="evidence" value="ECO:0007669"/>
    <property type="project" value="InterPro"/>
</dbReference>
<dbReference type="Pfam" id="PF04981">
    <property type="entry name" value="NMD3"/>
    <property type="match status" value="1"/>
</dbReference>
<reference evidence="5" key="1">
    <citation type="submission" date="2025-08" db="UniProtKB">
        <authorList>
            <consortium name="Ensembl"/>
        </authorList>
    </citation>
    <scope>IDENTIFICATION</scope>
</reference>
<evidence type="ECO:0000313" key="6">
    <source>
        <dbReference type="Proteomes" id="UP000694407"/>
    </source>
</evidence>
<dbReference type="PANTHER" id="PTHR12746">
    <property type="entry name" value="NONSENSE-MEDIATED MRNA DECAY PROTEIN 3"/>
    <property type="match status" value="1"/>
</dbReference>